<protein>
    <submittedName>
        <fullName evidence="2">Uncharacterized protein</fullName>
    </submittedName>
</protein>
<sequence length="405" mass="43297">MSAVAAAAPPFLLIPSSPSSRRTPAASSVSSSHRTPTPTPRTQAALMPTYRAPAHAHAHHLHSIPQREKSTRSLIVDSMLDQLTEVRLGQVRAELGADVVGDAEGVEALRRWEFYTGVVRTEHADDDNHPNWLQILNYAQVSQSQPKRPVLRVPNASLALTLRARAQGITNVVHSMLTQPPTPAIPLPNHLRIRLSLAILYELLFAPPTLLPTKAERDKLGLTQNSVTEIPAELAQLVPISNVLPPAASPAPSQSLPSLQSIFPLPSPKTSFRPVPSNSPPVSAFRSFGVSSSHPPPSPISTARSPAPSSHPTPAPTSASSNASAPPVFSWSRPTNNRTTSHQPTSSMPTSIEQPKWGPPSSKFKPSAPPSLATSLFQSSIESSSPLCARHLASLNTPSPYSVRK</sequence>
<dbReference type="AlphaFoldDB" id="A0A164TY39"/>
<dbReference type="OrthoDB" id="2534923at2759"/>
<dbReference type="EMBL" id="KV419409">
    <property type="protein sequence ID" value="KZS92738.1"/>
    <property type="molecule type" value="Genomic_DNA"/>
</dbReference>
<reference evidence="2 3" key="1">
    <citation type="journal article" date="2016" name="Mol. Biol. Evol.">
        <title>Comparative Genomics of Early-Diverging Mushroom-Forming Fungi Provides Insights into the Origins of Lignocellulose Decay Capabilities.</title>
        <authorList>
            <person name="Nagy L.G."/>
            <person name="Riley R."/>
            <person name="Tritt A."/>
            <person name="Adam C."/>
            <person name="Daum C."/>
            <person name="Floudas D."/>
            <person name="Sun H."/>
            <person name="Yadav J.S."/>
            <person name="Pangilinan J."/>
            <person name="Larsson K.H."/>
            <person name="Matsuura K."/>
            <person name="Barry K."/>
            <person name="Labutti K."/>
            <person name="Kuo R."/>
            <person name="Ohm R.A."/>
            <person name="Bhattacharya S.S."/>
            <person name="Shirouzu T."/>
            <person name="Yoshinaga Y."/>
            <person name="Martin F.M."/>
            <person name="Grigoriev I.V."/>
            <person name="Hibbett D.S."/>
        </authorList>
    </citation>
    <scope>NUCLEOTIDE SEQUENCE [LARGE SCALE GENOMIC DNA]</scope>
    <source>
        <strain evidence="2 3">HHB9708</strain>
    </source>
</reference>
<organism evidence="2 3">
    <name type="scientific">Sistotremastrum niveocremeum HHB9708</name>
    <dbReference type="NCBI Taxonomy" id="1314777"/>
    <lineage>
        <taxon>Eukaryota</taxon>
        <taxon>Fungi</taxon>
        <taxon>Dikarya</taxon>
        <taxon>Basidiomycota</taxon>
        <taxon>Agaricomycotina</taxon>
        <taxon>Agaricomycetes</taxon>
        <taxon>Sistotremastrales</taxon>
        <taxon>Sistotremastraceae</taxon>
        <taxon>Sertulicium</taxon>
        <taxon>Sertulicium niveocremeum</taxon>
    </lineage>
</organism>
<accession>A0A164TY39</accession>
<name>A0A164TY39_9AGAM</name>
<feature type="region of interest" description="Disordered" evidence="1">
    <location>
        <begin position="286"/>
        <end position="380"/>
    </location>
</feature>
<proteinExistence type="predicted"/>
<feature type="compositionally biased region" description="Low complexity" evidence="1">
    <location>
        <begin position="316"/>
        <end position="327"/>
    </location>
</feature>
<evidence type="ECO:0000313" key="2">
    <source>
        <dbReference type="EMBL" id="KZS92738.1"/>
    </source>
</evidence>
<feature type="compositionally biased region" description="Polar residues" evidence="1">
    <location>
        <begin position="332"/>
        <end position="353"/>
    </location>
</feature>
<evidence type="ECO:0000313" key="3">
    <source>
        <dbReference type="Proteomes" id="UP000076722"/>
    </source>
</evidence>
<feature type="region of interest" description="Disordered" evidence="1">
    <location>
        <begin position="12"/>
        <end position="43"/>
    </location>
</feature>
<keyword evidence="3" id="KW-1185">Reference proteome</keyword>
<evidence type="ECO:0000256" key="1">
    <source>
        <dbReference type="SAM" id="MobiDB-lite"/>
    </source>
</evidence>
<dbReference type="Proteomes" id="UP000076722">
    <property type="component" value="Unassembled WGS sequence"/>
</dbReference>
<gene>
    <name evidence="2" type="ORF">SISNIDRAFT_107262</name>
</gene>